<dbReference type="EMBL" id="SLWR01000005">
    <property type="protein sequence ID" value="TCO47789.1"/>
    <property type="molecule type" value="Genomic_DNA"/>
</dbReference>
<dbReference type="AlphaFoldDB" id="A0A4R2IU41"/>
<dbReference type="Pfam" id="PF20062">
    <property type="entry name" value="DUF6461"/>
    <property type="match status" value="1"/>
</dbReference>
<proteinExistence type="predicted"/>
<accession>A0A4R2IU41</accession>
<sequence length="202" mass="23075">MSAEDYTWFRDTPFIYGYCLTLVQGIDPGEALRRLDAEPSERATGSRDFTRFAERSHPWAAHRNDGRFGIGAVQLEGWTLLLEWNGFLGVTPEVIRPLSAGTRVVSHHRNVDAEDRFCWMEDGDLRLKFEPLFPFHRSGSDPDGLLDVMERIGFDLRDIEDRDFELNTEAAFALAEHLTGVRVTQELLDTAEYLCGRAPLKR</sequence>
<dbReference type="Proteomes" id="UP000295573">
    <property type="component" value="Unassembled WGS sequence"/>
</dbReference>
<protein>
    <submittedName>
        <fullName evidence="1">Uncharacterized protein</fullName>
    </submittedName>
</protein>
<dbReference type="OrthoDB" id="4460129at2"/>
<evidence type="ECO:0000313" key="1">
    <source>
        <dbReference type="EMBL" id="TCO47789.1"/>
    </source>
</evidence>
<reference evidence="1 2" key="1">
    <citation type="journal article" date="2015" name="Stand. Genomic Sci.">
        <title>Genomic Encyclopedia of Bacterial and Archaeal Type Strains, Phase III: the genomes of soil and plant-associated and newly described type strains.</title>
        <authorList>
            <person name="Whitman W.B."/>
            <person name="Woyke T."/>
            <person name="Klenk H.P."/>
            <person name="Zhou Y."/>
            <person name="Lilburn T.G."/>
            <person name="Beck B.J."/>
            <person name="De Vos P."/>
            <person name="Vandamme P."/>
            <person name="Eisen J.A."/>
            <person name="Garrity G."/>
            <person name="Hugenholtz P."/>
            <person name="Kyrpides N.C."/>
        </authorList>
    </citation>
    <scope>NUCLEOTIDE SEQUENCE [LARGE SCALE GENOMIC DNA]</scope>
    <source>
        <strain evidence="1 2">VKM Ac-2541</strain>
    </source>
</reference>
<gene>
    <name evidence="1" type="ORF">EV646_105346</name>
</gene>
<comment type="caution">
    <text evidence="1">The sequence shown here is derived from an EMBL/GenBank/DDBJ whole genome shotgun (WGS) entry which is preliminary data.</text>
</comment>
<keyword evidence="2" id="KW-1185">Reference proteome</keyword>
<organism evidence="1 2">
    <name type="scientific">Kribbella antiqua</name>
    <dbReference type="NCBI Taxonomy" id="2512217"/>
    <lineage>
        <taxon>Bacteria</taxon>
        <taxon>Bacillati</taxon>
        <taxon>Actinomycetota</taxon>
        <taxon>Actinomycetes</taxon>
        <taxon>Propionibacteriales</taxon>
        <taxon>Kribbellaceae</taxon>
        <taxon>Kribbella</taxon>
    </lineage>
</organism>
<dbReference type="RefSeq" id="WP_132149542.1">
    <property type="nucleotide sequence ID" value="NZ_SLWR01000005.1"/>
</dbReference>
<dbReference type="InterPro" id="IPR045592">
    <property type="entry name" value="DUF6461"/>
</dbReference>
<name>A0A4R2IU41_9ACTN</name>
<evidence type="ECO:0000313" key="2">
    <source>
        <dbReference type="Proteomes" id="UP000295573"/>
    </source>
</evidence>